<dbReference type="InterPro" id="IPR015919">
    <property type="entry name" value="Cadherin-like_sf"/>
</dbReference>
<sequence>MSMTTGLDPGDWGHPRTKVEPVCRAARPPAQPHGQLCQTSTERGAVAFWMVAEDTDNAHLIYGISGPNAYFFNVTRDTGEVRLAYPLDFEVTGQQHGKGPRGGGRGEGRGRPLSGGVQVAGTGLCTHAELTRGPFSLPTTDAPGLQRHHLCERRSQHSELEGGGGGE</sequence>
<comment type="caution">
    <text evidence="4">The sequence shown here is derived from an EMBL/GenBank/DDBJ whole genome shotgun (WGS) entry which is preliminary data.</text>
</comment>
<keyword evidence="2" id="KW-0472">Membrane</keyword>
<dbReference type="AlphaFoldDB" id="A0A5E4BP17"/>
<gene>
    <name evidence="4" type="ORF">MONAX_5E046525</name>
</gene>
<dbReference type="CDD" id="cd11304">
    <property type="entry name" value="Cadherin_repeat"/>
    <property type="match status" value="1"/>
</dbReference>
<dbReference type="SUPFAM" id="SSF49313">
    <property type="entry name" value="Cadherin-like"/>
    <property type="match status" value="1"/>
</dbReference>
<evidence type="ECO:0000256" key="2">
    <source>
        <dbReference type="ARBA" id="ARBA00023136"/>
    </source>
</evidence>
<evidence type="ECO:0000256" key="3">
    <source>
        <dbReference type="SAM" id="MobiDB-lite"/>
    </source>
</evidence>
<dbReference type="EMBL" id="CABDUW010000516">
    <property type="protein sequence ID" value="VTJ70649.1"/>
    <property type="molecule type" value="Genomic_DNA"/>
</dbReference>
<dbReference type="Proteomes" id="UP000335636">
    <property type="component" value="Unassembled WGS sequence"/>
</dbReference>
<protein>
    <recommendedName>
        <fullName evidence="6">Cadherin domain-containing protein</fullName>
    </recommendedName>
</protein>
<name>A0A5E4BP17_MARMO</name>
<keyword evidence="5" id="KW-1185">Reference proteome</keyword>
<evidence type="ECO:0008006" key="6">
    <source>
        <dbReference type="Google" id="ProtNLM"/>
    </source>
</evidence>
<organism evidence="4 5">
    <name type="scientific">Marmota monax</name>
    <name type="common">Woodchuck</name>
    <dbReference type="NCBI Taxonomy" id="9995"/>
    <lineage>
        <taxon>Eukaryota</taxon>
        <taxon>Metazoa</taxon>
        <taxon>Chordata</taxon>
        <taxon>Craniata</taxon>
        <taxon>Vertebrata</taxon>
        <taxon>Euteleostomi</taxon>
        <taxon>Mammalia</taxon>
        <taxon>Eutheria</taxon>
        <taxon>Euarchontoglires</taxon>
        <taxon>Glires</taxon>
        <taxon>Rodentia</taxon>
        <taxon>Sciuromorpha</taxon>
        <taxon>Sciuridae</taxon>
        <taxon>Xerinae</taxon>
        <taxon>Marmotini</taxon>
        <taxon>Marmota</taxon>
    </lineage>
</organism>
<feature type="region of interest" description="Disordered" evidence="3">
    <location>
        <begin position="92"/>
        <end position="116"/>
    </location>
</feature>
<evidence type="ECO:0000256" key="1">
    <source>
        <dbReference type="ARBA" id="ARBA00004370"/>
    </source>
</evidence>
<comment type="subcellular location">
    <subcellularLocation>
        <location evidence="1">Membrane</location>
    </subcellularLocation>
</comment>
<reference evidence="4" key="1">
    <citation type="submission" date="2019-04" db="EMBL/GenBank/DDBJ databases">
        <authorList>
            <person name="Alioto T."/>
            <person name="Alioto T."/>
        </authorList>
    </citation>
    <scope>NUCLEOTIDE SEQUENCE [LARGE SCALE GENOMIC DNA]</scope>
</reference>
<proteinExistence type="predicted"/>
<dbReference type="GO" id="GO:0005509">
    <property type="term" value="F:calcium ion binding"/>
    <property type="evidence" value="ECO:0007669"/>
    <property type="project" value="InterPro"/>
</dbReference>
<evidence type="ECO:0000313" key="5">
    <source>
        <dbReference type="Proteomes" id="UP000335636"/>
    </source>
</evidence>
<evidence type="ECO:0000313" key="4">
    <source>
        <dbReference type="EMBL" id="VTJ70649.1"/>
    </source>
</evidence>
<dbReference type="Gene3D" id="2.60.40.60">
    <property type="entry name" value="Cadherins"/>
    <property type="match status" value="1"/>
</dbReference>
<dbReference type="GO" id="GO:0016020">
    <property type="term" value="C:membrane"/>
    <property type="evidence" value="ECO:0007669"/>
    <property type="project" value="UniProtKB-SubCell"/>
</dbReference>
<accession>A0A5E4BP17</accession>